<keyword evidence="4" id="KW-1185">Reference proteome</keyword>
<dbReference type="Pfam" id="PF15608">
    <property type="entry name" value="PELOTA_1"/>
    <property type="match status" value="1"/>
</dbReference>
<evidence type="ECO:0000259" key="2">
    <source>
        <dbReference type="Pfam" id="PF15608"/>
    </source>
</evidence>
<feature type="domain" description="PELOTA RNA-binding" evidence="2">
    <location>
        <begin position="292"/>
        <end position="371"/>
    </location>
</feature>
<dbReference type="AlphaFoldDB" id="A0A518V6R6"/>
<dbReference type="Proteomes" id="UP000319432">
    <property type="component" value="Chromosome"/>
</dbReference>
<dbReference type="Pfam" id="PF11202">
    <property type="entry name" value="StiP"/>
    <property type="match status" value="1"/>
</dbReference>
<dbReference type="InterPro" id="IPR028157">
    <property type="entry name" value="PELOTA_dom"/>
</dbReference>
<protein>
    <submittedName>
        <fullName evidence="3">Uncharacterized protein</fullName>
    </submittedName>
</protein>
<proteinExistence type="predicted"/>
<feature type="domain" description="Cysteine protease StiP N-terminal" evidence="1">
    <location>
        <begin position="17"/>
        <end position="265"/>
    </location>
</feature>
<dbReference type="EMBL" id="CP033464">
    <property type="protein sequence ID" value="QDX92685.1"/>
    <property type="molecule type" value="Genomic_DNA"/>
</dbReference>
<accession>A0A518V6R6</accession>
<evidence type="ECO:0000259" key="1">
    <source>
        <dbReference type="Pfam" id="PF11202"/>
    </source>
</evidence>
<reference evidence="3 4" key="1">
    <citation type="submission" date="2018-11" db="EMBL/GenBank/DDBJ databases">
        <title>Phylogenetic determinants of toxin gene distribution in genomes of Brevibacillus laterosporus.</title>
        <authorList>
            <person name="Glare T.R."/>
            <person name="Durrant A."/>
            <person name="Berry C."/>
            <person name="Palma L."/>
            <person name="Ormskirk M."/>
            <person name="Cox M.O."/>
        </authorList>
    </citation>
    <scope>NUCLEOTIDE SEQUENCE [LARGE SCALE GENOMIC DNA]</scope>
    <source>
        <strain evidence="3 4">1821L</strain>
    </source>
</reference>
<sequence length="377" mass="42707">MNMLWQHKTIPAPTPVGSYQPEDVVFLLKDISHVSLERDTEDREELIQGGVHYSEMLPIEYQPTQAYLELFHQTLQENAHIVAMAAGIVAELIVKKRGKNLVLASLARAGTPIGILIKRYIKQIHNLDIPHYSMSIIRGKGIDENAVMYMLQQHEGADIQFVDGWTGKGAITQVLHDACQSFYETYGYLLHSDLAVLADPGHCVETFGTREDFIIPSACLNSTVSGLMSRTVHRADLLSEKEFHGAKYYKEWEAEDLSNYFIDTVSSFFAEIAGEAKQRMEQTLQANLPITWKGMKDIQKIQEHFHIEDSNLVKPGVGETTRVLLRRVPWKILVNRLDNPHVKHILLLAKDRGVPVEEFPELSYSCCGLIRPMKGEE</sequence>
<dbReference type="InterPro" id="IPR011215">
    <property type="entry name" value="StiP_N"/>
</dbReference>
<name>A0A518V6R6_BRELA</name>
<evidence type="ECO:0000313" key="3">
    <source>
        <dbReference type="EMBL" id="QDX92685.1"/>
    </source>
</evidence>
<gene>
    <name evidence="3" type="ORF">EEL30_10415</name>
</gene>
<evidence type="ECO:0000313" key="4">
    <source>
        <dbReference type="Proteomes" id="UP000319432"/>
    </source>
</evidence>
<dbReference type="OrthoDB" id="1663315at2"/>
<organism evidence="3 4">
    <name type="scientific">Brevibacillus laterosporus</name>
    <name type="common">Bacillus laterosporus</name>
    <dbReference type="NCBI Taxonomy" id="1465"/>
    <lineage>
        <taxon>Bacteria</taxon>
        <taxon>Bacillati</taxon>
        <taxon>Bacillota</taxon>
        <taxon>Bacilli</taxon>
        <taxon>Bacillales</taxon>
        <taxon>Paenibacillaceae</taxon>
        <taxon>Brevibacillus</taxon>
    </lineage>
</organism>
<dbReference type="PIRSF" id="PIRSF020979">
    <property type="entry name" value="UCP020979"/>
    <property type="match status" value="1"/>
</dbReference>
<dbReference type="InterPro" id="IPR048336">
    <property type="entry name" value="StiP-like"/>
</dbReference>